<evidence type="ECO:0000313" key="1">
    <source>
        <dbReference type="EMBL" id="CAB5495192.1"/>
    </source>
</evidence>
<keyword evidence="2" id="KW-1185">Reference proteome</keyword>
<sequence length="41" mass="4747">MVKKLKAVFISLSLLSSFVVADINDDIQRKQAQDRRELELK</sequence>
<protein>
    <submittedName>
        <fullName evidence="1">Uncharacterized protein</fullName>
    </submittedName>
</protein>
<organism evidence="1 2">
    <name type="scientific">Bathymodiolus azoricus thioautotrophic gill symbiont</name>
    <dbReference type="NCBI Taxonomy" id="235205"/>
    <lineage>
        <taxon>Bacteria</taxon>
        <taxon>Pseudomonadati</taxon>
        <taxon>Pseudomonadota</taxon>
        <taxon>Gammaproteobacteria</taxon>
        <taxon>sulfur-oxidizing symbionts</taxon>
    </lineage>
</organism>
<feature type="non-terminal residue" evidence="1">
    <location>
        <position position="41"/>
    </location>
</feature>
<proteinExistence type="predicted"/>
<dbReference type="EMBL" id="CAESAP020000051">
    <property type="protein sequence ID" value="CAB5495192.1"/>
    <property type="molecule type" value="Genomic_DNA"/>
</dbReference>
<evidence type="ECO:0000313" key="2">
    <source>
        <dbReference type="Proteomes" id="UP000635628"/>
    </source>
</evidence>
<accession>A0ACA8ZNP2</accession>
<gene>
    <name evidence="1" type="ORF">AZO1586R_197</name>
</gene>
<comment type="caution">
    <text evidence="1">The sequence shown here is derived from an EMBL/GenBank/DDBJ whole genome shotgun (WGS) entry which is preliminary data.</text>
</comment>
<name>A0ACA8ZNP2_9GAMM</name>
<reference evidence="1" key="1">
    <citation type="submission" date="2020-05" db="EMBL/GenBank/DDBJ databases">
        <authorList>
            <person name="Petersen J."/>
            <person name="Sayavedra L."/>
        </authorList>
    </citation>
    <scope>NUCLEOTIDE SEQUENCE</scope>
    <source>
        <strain evidence="1">B azoricus SOX Menez Gwen</strain>
    </source>
</reference>
<dbReference type="Proteomes" id="UP000635628">
    <property type="component" value="Unassembled WGS sequence"/>
</dbReference>